<dbReference type="PANTHER" id="PTHR30008">
    <property type="entry name" value="EXODEOXYRIBONUCLEASE 7 LARGE SUBUNIT"/>
    <property type="match status" value="1"/>
</dbReference>
<keyword evidence="3 5" id="KW-0378">Hydrolase</keyword>
<keyword evidence="9" id="KW-1185">Reference proteome</keyword>
<dbReference type="InterPro" id="IPR025824">
    <property type="entry name" value="OB-fold_nuc-bd_dom"/>
</dbReference>
<dbReference type="PANTHER" id="PTHR30008:SF0">
    <property type="entry name" value="EXODEOXYRIBONUCLEASE 7 LARGE SUBUNIT"/>
    <property type="match status" value="1"/>
</dbReference>
<evidence type="ECO:0000256" key="4">
    <source>
        <dbReference type="ARBA" id="ARBA00022839"/>
    </source>
</evidence>
<protein>
    <recommendedName>
        <fullName evidence="5">Exodeoxyribonuclease 7 large subunit</fullName>
        <ecNumber evidence="5">3.1.11.6</ecNumber>
    </recommendedName>
</protein>
<dbReference type="Proteomes" id="UP000199448">
    <property type="component" value="Unassembled WGS sequence"/>
</dbReference>
<dbReference type="InterPro" id="IPR020579">
    <property type="entry name" value="Exonuc_VII_lsu_C"/>
</dbReference>
<evidence type="ECO:0000256" key="3">
    <source>
        <dbReference type="ARBA" id="ARBA00022801"/>
    </source>
</evidence>
<gene>
    <name evidence="8" type="ORF">SAMN04488034_103270</name>
</gene>
<dbReference type="GO" id="GO:0003676">
    <property type="term" value="F:nucleic acid binding"/>
    <property type="evidence" value="ECO:0007669"/>
    <property type="project" value="InterPro"/>
</dbReference>
<dbReference type="CDD" id="cd04489">
    <property type="entry name" value="ExoVII_LU_OBF"/>
    <property type="match status" value="1"/>
</dbReference>
<evidence type="ECO:0000313" key="8">
    <source>
        <dbReference type="EMBL" id="SEE95546.1"/>
    </source>
</evidence>
<dbReference type="NCBIfam" id="TIGR00237">
    <property type="entry name" value="xseA"/>
    <property type="match status" value="1"/>
</dbReference>
<name>A0A1H5N201_9FLAO</name>
<dbReference type="GO" id="GO:0006308">
    <property type="term" value="P:DNA catabolic process"/>
    <property type="evidence" value="ECO:0007669"/>
    <property type="project" value="UniProtKB-UniRule"/>
</dbReference>
<dbReference type="InterPro" id="IPR003753">
    <property type="entry name" value="Exonuc_VII_L"/>
</dbReference>
<dbReference type="EC" id="3.1.11.6" evidence="5"/>
<proteinExistence type="inferred from homology"/>
<evidence type="ECO:0000313" key="9">
    <source>
        <dbReference type="Proteomes" id="UP000199448"/>
    </source>
</evidence>
<keyword evidence="4 5" id="KW-0269">Exonuclease</keyword>
<organism evidence="8 9">
    <name type="scientific">Salinimicrobium catena</name>
    <dbReference type="NCBI Taxonomy" id="390640"/>
    <lineage>
        <taxon>Bacteria</taxon>
        <taxon>Pseudomonadati</taxon>
        <taxon>Bacteroidota</taxon>
        <taxon>Flavobacteriia</taxon>
        <taxon>Flavobacteriales</taxon>
        <taxon>Flavobacteriaceae</taxon>
        <taxon>Salinimicrobium</taxon>
    </lineage>
</organism>
<feature type="domain" description="Exonuclease VII large subunit C-terminal" evidence="6">
    <location>
        <begin position="140"/>
        <end position="429"/>
    </location>
</feature>
<accession>A0A1H5N201</accession>
<dbReference type="RefSeq" id="WP_093113205.1">
    <property type="nucleotide sequence ID" value="NZ_FNGG01000003.1"/>
</dbReference>
<dbReference type="GO" id="GO:0005737">
    <property type="term" value="C:cytoplasm"/>
    <property type="evidence" value="ECO:0007669"/>
    <property type="project" value="UniProtKB-SubCell"/>
</dbReference>
<evidence type="ECO:0000256" key="5">
    <source>
        <dbReference type="RuleBase" id="RU004355"/>
    </source>
</evidence>
<keyword evidence="1" id="KW-0963">Cytoplasm</keyword>
<dbReference type="OrthoDB" id="9802795at2"/>
<evidence type="ECO:0000256" key="1">
    <source>
        <dbReference type="ARBA" id="ARBA00022490"/>
    </source>
</evidence>
<comment type="similarity">
    <text evidence="5">Belongs to the XseA family.</text>
</comment>
<dbReference type="GO" id="GO:0009318">
    <property type="term" value="C:exodeoxyribonuclease VII complex"/>
    <property type="evidence" value="ECO:0007669"/>
    <property type="project" value="UniProtKB-UniRule"/>
</dbReference>
<dbReference type="AlphaFoldDB" id="A0A1H5N201"/>
<comment type="catalytic activity">
    <reaction evidence="5">
        <text>Exonucleolytic cleavage in either 5'- to 3'- or 3'- to 5'-direction to yield nucleoside 5'-phosphates.</text>
        <dbReference type="EC" id="3.1.11.6"/>
    </reaction>
</comment>
<dbReference type="EMBL" id="FNUG01000003">
    <property type="protein sequence ID" value="SEE95546.1"/>
    <property type="molecule type" value="Genomic_DNA"/>
</dbReference>
<evidence type="ECO:0000259" key="6">
    <source>
        <dbReference type="Pfam" id="PF02601"/>
    </source>
</evidence>
<feature type="domain" description="OB-fold nucleic acid binding" evidence="7">
    <location>
        <begin position="7"/>
        <end position="113"/>
    </location>
</feature>
<sequence>MIEKTVYSLSQLARSIQKVMNAHCSKVVWLKAEIVKLNYYSKSGHCYPALVEKKDGKVIAEMRGNIWKDTFENINVKFRKVLKEELKDDMTVVLQGSVTYHPVHGLALNILDIDPEFTLGELAREKALTLEKLKNEGIIHTNKEKDLPLLPKTIAVISVESSKGYQDFLSVINSNAQGYKFHHLLFPAILQGDRAVTTISQQLEKIKRFSEVFDAVAIIRGGGGEIGLSCFDDLDLARKIATFPIPVLTGIGHSTNETVSEMVSYQSFITPTKIAEFLLQKFHDFAVPVQQASEKITKEVNWLFRDQKSGLQESARLFNSLSIRALDRNKANLEEVSRSLLSGSKKLFRSKTTELNLLEKDLLQATKTPFKEAIQKLHFSEEKLRLLSPENVLKRGYSITRQDGKALRDAREADPEKALEISLYKGKIISRIEKTEK</sequence>
<dbReference type="STRING" id="390640.SAMN04488034_103270"/>
<evidence type="ECO:0000256" key="2">
    <source>
        <dbReference type="ARBA" id="ARBA00022722"/>
    </source>
</evidence>
<dbReference type="Pfam" id="PF13742">
    <property type="entry name" value="tRNA_anti_2"/>
    <property type="match status" value="1"/>
</dbReference>
<dbReference type="GO" id="GO:0008855">
    <property type="term" value="F:exodeoxyribonuclease VII activity"/>
    <property type="evidence" value="ECO:0007669"/>
    <property type="project" value="UniProtKB-UniRule"/>
</dbReference>
<comment type="subcellular location">
    <subcellularLocation>
        <location evidence="5">Cytoplasm</location>
    </subcellularLocation>
</comment>
<reference evidence="8 9" key="1">
    <citation type="submission" date="2016-10" db="EMBL/GenBank/DDBJ databases">
        <authorList>
            <person name="de Groot N.N."/>
        </authorList>
    </citation>
    <scope>NUCLEOTIDE SEQUENCE [LARGE SCALE GENOMIC DNA]</scope>
    <source>
        <strain evidence="8 9">DSM 23553</strain>
    </source>
</reference>
<keyword evidence="2 5" id="KW-0540">Nuclease</keyword>
<evidence type="ECO:0000259" key="7">
    <source>
        <dbReference type="Pfam" id="PF13742"/>
    </source>
</evidence>
<dbReference type="Pfam" id="PF02601">
    <property type="entry name" value="Exonuc_VII_L"/>
    <property type="match status" value="1"/>
</dbReference>